<evidence type="ECO:0000259" key="3">
    <source>
        <dbReference type="Pfam" id="PF07670"/>
    </source>
</evidence>
<evidence type="ECO:0000256" key="2">
    <source>
        <dbReference type="SAM" id="Phobius"/>
    </source>
</evidence>
<sequence>MQPKTSVINIIWLGLIGVATVTAAYTGRMDEVTRASFESAKAGVMLAIGLIGPMALWLGIMKVAEAGGLMRMIARGLRPVMTRLFPEVPAEHPAMSAMIMNMAANTLGLGNAATPMGIKAMQELDKLAAEKGTATNAMCLFLAINTSSVTLLPLGVITVRAAAGATSPAEILIPAIVATCCSTIVAITAAKLLAGPEPGPPPAGSAPQSEPGPAAAVSPDPPELAPPGRAGLLFVILLLLAFAGGLFYRLFFAAAGGDDAISGLTAASSWLIPMLIAGLLIFGYLRGVRVYEVATEGAKEGFTTAVRIIPFLVAIFVAIGMFRASGAMEIMVNLLSPLTQMVGMPAEALGMALMRPLSGSGAFGMMSEIVAADPDSFLAFLVSVMQGSTETTFYVLAVYFGAVGITRARHALPAALLADGAGIVAAVAICNFWF</sequence>
<dbReference type="Proteomes" id="UP000885986">
    <property type="component" value="Unassembled WGS sequence"/>
</dbReference>
<reference evidence="4" key="1">
    <citation type="journal article" date="2020" name="mSystems">
        <title>Genome- and Community-Level Interaction Insights into Carbon Utilization and Element Cycling Functions of Hydrothermarchaeota in Hydrothermal Sediment.</title>
        <authorList>
            <person name="Zhou Z."/>
            <person name="Liu Y."/>
            <person name="Xu W."/>
            <person name="Pan J."/>
            <person name="Luo Z.H."/>
            <person name="Li M."/>
        </authorList>
    </citation>
    <scope>NUCLEOTIDE SEQUENCE [LARGE SCALE GENOMIC DNA]</scope>
    <source>
        <strain evidence="4">SpSt-1224</strain>
    </source>
</reference>
<keyword evidence="2" id="KW-1133">Transmembrane helix</keyword>
<dbReference type="PANTHER" id="PTHR35793:SF2">
    <property type="entry name" value="INNER MEMBRANE PROTEIN YJIG"/>
    <property type="match status" value="1"/>
</dbReference>
<feature type="transmembrane region" description="Helical" evidence="2">
    <location>
        <begin position="414"/>
        <end position="433"/>
    </location>
</feature>
<dbReference type="InterPro" id="IPR052549">
    <property type="entry name" value="SpmB"/>
</dbReference>
<keyword evidence="2" id="KW-0812">Transmembrane</keyword>
<dbReference type="InterPro" id="IPR011415">
    <property type="entry name" value="SpmA_SpmB"/>
</dbReference>
<dbReference type="AlphaFoldDB" id="A0A7C2TIB8"/>
<evidence type="ECO:0000256" key="1">
    <source>
        <dbReference type="SAM" id="MobiDB-lite"/>
    </source>
</evidence>
<feature type="region of interest" description="Disordered" evidence="1">
    <location>
        <begin position="198"/>
        <end position="221"/>
    </location>
</feature>
<feature type="transmembrane region" description="Helical" evidence="2">
    <location>
        <begin position="134"/>
        <end position="159"/>
    </location>
</feature>
<dbReference type="PANTHER" id="PTHR35793">
    <property type="entry name" value="INNER MEMBRANE PROTEIN YJIG"/>
    <property type="match status" value="1"/>
</dbReference>
<accession>A0A7C2TIB8</accession>
<keyword evidence="2" id="KW-0472">Membrane</keyword>
<gene>
    <name evidence="4" type="ORF">ENN98_07225</name>
</gene>
<feature type="domain" description="Nucleoside transporter/FeoB GTPase Gate" evidence="3">
    <location>
        <begin position="48"/>
        <end position="157"/>
    </location>
</feature>
<name>A0A7C2TIB8_9BACT</name>
<feature type="transmembrane region" description="Helical" evidence="2">
    <location>
        <begin position="39"/>
        <end position="60"/>
    </location>
</feature>
<organism evidence="4">
    <name type="scientific">Desulfurivibrio alkaliphilus</name>
    <dbReference type="NCBI Taxonomy" id="427923"/>
    <lineage>
        <taxon>Bacteria</taxon>
        <taxon>Pseudomonadati</taxon>
        <taxon>Thermodesulfobacteriota</taxon>
        <taxon>Desulfobulbia</taxon>
        <taxon>Desulfobulbales</taxon>
        <taxon>Desulfobulbaceae</taxon>
        <taxon>Desulfurivibrio</taxon>
    </lineage>
</organism>
<dbReference type="InterPro" id="IPR011642">
    <property type="entry name" value="Gate_dom"/>
</dbReference>
<dbReference type="Pfam" id="PF07670">
    <property type="entry name" value="Gate"/>
    <property type="match status" value="2"/>
</dbReference>
<feature type="transmembrane region" description="Helical" evidence="2">
    <location>
        <begin position="6"/>
        <end position="27"/>
    </location>
</feature>
<feature type="domain" description="Nucleoside transporter/FeoB GTPase Gate" evidence="3">
    <location>
        <begin position="306"/>
        <end position="405"/>
    </location>
</feature>
<dbReference type="EMBL" id="DSDS01000159">
    <property type="protein sequence ID" value="HET98467.1"/>
    <property type="molecule type" value="Genomic_DNA"/>
</dbReference>
<evidence type="ECO:0000313" key="4">
    <source>
        <dbReference type="EMBL" id="HET98467.1"/>
    </source>
</evidence>
<feature type="transmembrane region" description="Helical" evidence="2">
    <location>
        <begin position="377"/>
        <end position="402"/>
    </location>
</feature>
<comment type="caution">
    <text evidence="4">The sequence shown here is derived from an EMBL/GenBank/DDBJ whole genome shotgun (WGS) entry which is preliminary data.</text>
</comment>
<feature type="transmembrane region" description="Helical" evidence="2">
    <location>
        <begin position="264"/>
        <end position="285"/>
    </location>
</feature>
<feature type="compositionally biased region" description="Low complexity" evidence="1">
    <location>
        <begin position="205"/>
        <end position="216"/>
    </location>
</feature>
<feature type="transmembrane region" description="Helical" evidence="2">
    <location>
        <begin position="230"/>
        <end position="252"/>
    </location>
</feature>
<dbReference type="GO" id="GO:0005886">
    <property type="term" value="C:plasma membrane"/>
    <property type="evidence" value="ECO:0007669"/>
    <property type="project" value="TreeGrafter"/>
</dbReference>
<protein>
    <submittedName>
        <fullName evidence="4">Spore maturation protein</fullName>
    </submittedName>
</protein>
<feature type="transmembrane region" description="Helical" evidence="2">
    <location>
        <begin position="305"/>
        <end position="322"/>
    </location>
</feature>
<proteinExistence type="predicted"/>
<feature type="transmembrane region" description="Helical" evidence="2">
    <location>
        <begin position="171"/>
        <end position="194"/>
    </location>
</feature>
<dbReference type="PIRSF" id="PIRSF036542">
    <property type="entry name" value="SpmA_SpmB"/>
    <property type="match status" value="1"/>
</dbReference>